<evidence type="ECO:0000313" key="5">
    <source>
        <dbReference type="Proteomes" id="UP000260025"/>
    </source>
</evidence>
<accession>A0A3E2VTU0</accession>
<dbReference type="Proteomes" id="UP000260025">
    <property type="component" value="Unassembled WGS sequence"/>
</dbReference>
<name>A0A3E2VTU0_CLOIN</name>
<dbReference type="PANTHER" id="PTHR10188">
    <property type="entry name" value="L-ASPARAGINASE"/>
    <property type="match status" value="1"/>
</dbReference>
<dbReference type="OrthoDB" id="9780217at2"/>
<dbReference type="GO" id="GO:0005737">
    <property type="term" value="C:cytoplasm"/>
    <property type="evidence" value="ECO:0007669"/>
    <property type="project" value="TreeGrafter"/>
</dbReference>
<dbReference type="GO" id="GO:0016811">
    <property type="term" value="F:hydrolase activity, acting on carbon-nitrogen (but not peptide) bonds, in linear amides"/>
    <property type="evidence" value="ECO:0007669"/>
    <property type="project" value="UniProtKB-ARBA"/>
</dbReference>
<dbReference type="Pfam" id="PF01112">
    <property type="entry name" value="Asparaginase_2"/>
    <property type="match status" value="1"/>
</dbReference>
<gene>
    <name evidence="4" type="ORF">DXA38_13850</name>
</gene>
<evidence type="ECO:0000256" key="2">
    <source>
        <dbReference type="PIRSR" id="PIRSR600246-2"/>
    </source>
</evidence>
<dbReference type="Gene3D" id="3.60.20.30">
    <property type="entry name" value="(Glycosyl)asparaginase"/>
    <property type="match status" value="1"/>
</dbReference>
<evidence type="ECO:0000313" key="4">
    <source>
        <dbReference type="EMBL" id="RGC14427.1"/>
    </source>
</evidence>
<feature type="site" description="Cleavage; by autolysis" evidence="3">
    <location>
        <begin position="146"/>
        <end position="147"/>
    </location>
</feature>
<dbReference type="RefSeq" id="WP_117443682.1">
    <property type="nucleotide sequence ID" value="NZ_JAJFEN010000062.1"/>
</dbReference>
<feature type="binding site" evidence="2">
    <location>
        <begin position="174"/>
        <end position="177"/>
    </location>
    <ligand>
        <name>substrate</name>
    </ligand>
</feature>
<evidence type="ECO:0000256" key="1">
    <source>
        <dbReference type="PIRSR" id="PIRSR600246-1"/>
    </source>
</evidence>
<dbReference type="AlphaFoldDB" id="A0A3E2VTU0"/>
<sequence length="305" mass="32425">MKQTMIGTWKMAYDGIRKGAVVLQEHGVKEAILTAIQDVEQREEFVSVGNGGLPNIDGQVQLDAAYMDGKTLNFGGVIEVENVASAIEVAASLCGNHCNCLLAGKGAEAYAQREGFAFSNHLTKASKQRWEQAKKDVELKAYDGHDTVCVLAAKEDEMAAGVSTSGLFLKHAGRVGDSPVIGSGFYSDALAGSAAATGLGEDIMRGCLSIRVVDLMRAGLAVQDALVQVLDTHMARMKQAGNACDAISMIAMDTHGNCAAVTNLKEFPYVVAQDGKVTLMVAAYENGVHRCFPADEAWIKQYTGD</sequence>
<dbReference type="SUPFAM" id="SSF56235">
    <property type="entry name" value="N-terminal nucleophile aminohydrolases (Ntn hydrolases)"/>
    <property type="match status" value="1"/>
</dbReference>
<feature type="binding site" evidence="2">
    <location>
        <begin position="197"/>
        <end position="200"/>
    </location>
    <ligand>
        <name>substrate</name>
    </ligand>
</feature>
<reference evidence="4 5" key="1">
    <citation type="submission" date="2018-08" db="EMBL/GenBank/DDBJ databases">
        <title>A genome reference for cultivated species of the human gut microbiota.</title>
        <authorList>
            <person name="Zou Y."/>
            <person name="Xue W."/>
            <person name="Luo G."/>
        </authorList>
    </citation>
    <scope>NUCLEOTIDE SEQUENCE [LARGE SCALE GENOMIC DNA]</scope>
    <source>
        <strain evidence="4 5">OF01-2LB</strain>
    </source>
</reference>
<dbReference type="InterPro" id="IPR000246">
    <property type="entry name" value="Peptidase_T2"/>
</dbReference>
<dbReference type="InterPro" id="IPR029055">
    <property type="entry name" value="Ntn_hydrolases_N"/>
</dbReference>
<proteinExistence type="predicted"/>
<evidence type="ECO:0000256" key="3">
    <source>
        <dbReference type="PIRSR" id="PIRSR600246-3"/>
    </source>
</evidence>
<dbReference type="EMBL" id="QVEV01000021">
    <property type="protein sequence ID" value="RGC14427.1"/>
    <property type="molecule type" value="Genomic_DNA"/>
</dbReference>
<comment type="caution">
    <text evidence="4">The sequence shown here is derived from an EMBL/GenBank/DDBJ whole genome shotgun (WGS) entry which is preliminary data.</text>
</comment>
<organism evidence="4 5">
    <name type="scientific">Clostridium innocuum</name>
    <dbReference type="NCBI Taxonomy" id="1522"/>
    <lineage>
        <taxon>Bacteria</taxon>
        <taxon>Bacillati</taxon>
        <taxon>Bacillota</taxon>
        <taxon>Clostridia</taxon>
        <taxon>Eubacteriales</taxon>
        <taxon>Clostridiaceae</taxon>
        <taxon>Clostridium</taxon>
    </lineage>
</organism>
<feature type="active site" description="Nucleophile" evidence="1">
    <location>
        <position position="147"/>
    </location>
</feature>
<dbReference type="PANTHER" id="PTHR10188:SF6">
    <property type="entry name" value="N(4)-(BETA-N-ACETYLGLUCOSAMINYL)-L-ASPARAGINASE"/>
    <property type="match status" value="1"/>
</dbReference>
<protein>
    <submittedName>
        <fullName evidence="4">N(4)-(Beta-N-acetylglucosaminyl)-L-asparaginase</fullName>
    </submittedName>
</protein>